<feature type="binding site" evidence="5">
    <location>
        <position position="270"/>
    </location>
    <ligand>
        <name>[4Fe-4S] cluster</name>
        <dbReference type="ChEBI" id="CHEBI:49883"/>
    </ligand>
</feature>
<comment type="catalytic activity">
    <reaction evidence="5">
        <text>dimethylallyl diphosphate + 2 oxidized [2Fe-2S]-[ferredoxin] + H2O = (2E)-4-hydroxy-3-methylbut-2-enyl diphosphate + 2 reduced [2Fe-2S]-[ferredoxin] + 2 H(+)</text>
        <dbReference type="Rhea" id="RHEA:24825"/>
        <dbReference type="Rhea" id="RHEA-COMP:10000"/>
        <dbReference type="Rhea" id="RHEA-COMP:10001"/>
        <dbReference type="ChEBI" id="CHEBI:15377"/>
        <dbReference type="ChEBI" id="CHEBI:15378"/>
        <dbReference type="ChEBI" id="CHEBI:33737"/>
        <dbReference type="ChEBI" id="CHEBI:33738"/>
        <dbReference type="ChEBI" id="CHEBI:57623"/>
        <dbReference type="ChEBI" id="CHEBI:128753"/>
        <dbReference type="EC" id="1.17.7.4"/>
    </reaction>
</comment>
<evidence type="ECO:0000256" key="4">
    <source>
        <dbReference type="ARBA" id="ARBA00023014"/>
    </source>
</evidence>
<evidence type="ECO:0000256" key="3">
    <source>
        <dbReference type="ARBA" id="ARBA00023004"/>
    </source>
</evidence>
<feature type="binding site" evidence="5">
    <location>
        <position position="300"/>
    </location>
    <ligand>
        <name>dimethylallyl diphosphate</name>
        <dbReference type="ChEBI" id="CHEBI:57623"/>
    </ligand>
</feature>
<gene>
    <name evidence="5" type="primary">ispH</name>
    <name evidence="6" type="ORF">PSSU_0363</name>
</gene>
<evidence type="ECO:0000256" key="1">
    <source>
        <dbReference type="ARBA" id="ARBA00022485"/>
    </source>
</evidence>
<name>A0A261F0Z2_9BIFI</name>
<comment type="pathway">
    <text evidence="5">Isoprenoid biosynthesis; dimethylallyl diphosphate biosynthesis; dimethylallyl diphosphate from (2E)-4-hydroxy-3-methylbutenyl diphosphate: step 1/1.</text>
</comment>
<feature type="binding site" evidence="5">
    <location>
        <position position="200"/>
    </location>
    <ligand>
        <name>(2E)-4-hydroxy-3-methylbut-2-enyl diphosphate</name>
        <dbReference type="ChEBI" id="CHEBI:128753"/>
    </ligand>
</feature>
<comment type="pathway">
    <text evidence="5">Isoprenoid biosynthesis; isopentenyl diphosphate biosynthesis via DXP pathway; isopentenyl diphosphate from 1-deoxy-D-xylulose 5-phosphate: step 6/6.</text>
</comment>
<feature type="binding site" evidence="5">
    <location>
        <position position="150"/>
    </location>
    <ligand>
        <name>(2E)-4-hydroxy-3-methylbut-2-enyl diphosphate</name>
        <dbReference type="ChEBI" id="CHEBI:128753"/>
    </ligand>
</feature>
<feature type="binding site" evidence="5">
    <location>
        <position position="112"/>
    </location>
    <ligand>
        <name>dimethylallyl diphosphate</name>
        <dbReference type="ChEBI" id="CHEBI:57623"/>
    </ligand>
</feature>
<accession>A0A261F0Z2</accession>
<dbReference type="GO" id="GO:0051745">
    <property type="term" value="F:4-hydroxy-3-methylbut-2-enyl diphosphate reductase activity"/>
    <property type="evidence" value="ECO:0007669"/>
    <property type="project" value="UniProtKB-UniRule"/>
</dbReference>
<feature type="binding site" evidence="5">
    <location>
        <position position="298"/>
    </location>
    <ligand>
        <name>dimethylallyl diphosphate</name>
        <dbReference type="ChEBI" id="CHEBI:57623"/>
    </ligand>
</feature>
<dbReference type="GO" id="GO:0050992">
    <property type="term" value="P:dimethylallyl diphosphate biosynthetic process"/>
    <property type="evidence" value="ECO:0007669"/>
    <property type="project" value="UniProtKB-UniRule"/>
</dbReference>
<feature type="binding site" evidence="5">
    <location>
        <position position="300"/>
    </location>
    <ligand>
        <name>(2E)-4-hydroxy-3-methylbut-2-enyl diphosphate</name>
        <dbReference type="ChEBI" id="CHEBI:128753"/>
    </ligand>
</feature>
<protein>
    <recommendedName>
        <fullName evidence="5">4-hydroxy-3-methylbut-2-enyl diphosphate reductase</fullName>
        <shortName evidence="5">HMBPP reductase</shortName>
        <ecNumber evidence="5">1.17.7.4</ecNumber>
    </recommendedName>
</protein>
<dbReference type="PANTHER" id="PTHR30426:SF0">
    <property type="entry name" value="4-HYDROXY-3-METHYLBUT-2-ENYL DIPHOSPHATE REDUCTASE"/>
    <property type="match status" value="1"/>
</dbReference>
<feature type="binding site" evidence="5">
    <location>
        <position position="349"/>
    </location>
    <ligand>
        <name>dimethylallyl diphosphate</name>
        <dbReference type="ChEBI" id="CHEBI:57623"/>
    </ligand>
</feature>
<dbReference type="GO" id="GO:0019288">
    <property type="term" value="P:isopentenyl diphosphate biosynthetic process, methylerythritol 4-phosphate pathway"/>
    <property type="evidence" value="ECO:0007669"/>
    <property type="project" value="UniProtKB-UniRule"/>
</dbReference>
<dbReference type="EMBL" id="MWWQ01000005">
    <property type="protein sequence ID" value="OZG52745.1"/>
    <property type="molecule type" value="Genomic_DNA"/>
</dbReference>
<feature type="binding site" evidence="5">
    <location>
        <position position="349"/>
    </location>
    <ligand>
        <name>isopentenyl diphosphate</name>
        <dbReference type="ChEBI" id="CHEBI:128769"/>
    </ligand>
</feature>
<dbReference type="NCBIfam" id="NF002189">
    <property type="entry name" value="PRK01045.1-3"/>
    <property type="match status" value="1"/>
</dbReference>
<dbReference type="UniPathway" id="UPA00059">
    <property type="reaction ID" value="UER00105"/>
</dbReference>
<feature type="binding site" evidence="5">
    <location>
        <position position="150"/>
    </location>
    <ligand>
        <name>dimethylallyl diphosphate</name>
        <dbReference type="ChEBI" id="CHEBI:57623"/>
    </ligand>
</feature>
<keyword evidence="3 5" id="KW-0408">Iron</keyword>
<dbReference type="InterPro" id="IPR003451">
    <property type="entry name" value="LytB/IspH"/>
</dbReference>
<dbReference type="UniPathway" id="UPA00056">
    <property type="reaction ID" value="UER00097"/>
</dbReference>
<feature type="active site" description="Proton donor" evidence="5">
    <location>
        <position position="202"/>
    </location>
</feature>
<dbReference type="OrthoDB" id="9804068at2"/>
<keyword evidence="5" id="KW-0414">Isoprene biosynthesis</keyword>
<feature type="binding site" evidence="5">
    <location>
        <position position="299"/>
    </location>
    <ligand>
        <name>dimethylallyl diphosphate</name>
        <dbReference type="ChEBI" id="CHEBI:57623"/>
    </ligand>
</feature>
<dbReference type="CDD" id="cd13944">
    <property type="entry name" value="lytB_ispH"/>
    <property type="match status" value="1"/>
</dbReference>
<comment type="catalytic activity">
    <reaction evidence="5">
        <text>isopentenyl diphosphate + 2 oxidized [2Fe-2S]-[ferredoxin] + H2O = (2E)-4-hydroxy-3-methylbut-2-enyl diphosphate + 2 reduced [2Fe-2S]-[ferredoxin] + 2 H(+)</text>
        <dbReference type="Rhea" id="RHEA:24488"/>
        <dbReference type="Rhea" id="RHEA-COMP:10000"/>
        <dbReference type="Rhea" id="RHEA-COMP:10001"/>
        <dbReference type="ChEBI" id="CHEBI:15377"/>
        <dbReference type="ChEBI" id="CHEBI:15378"/>
        <dbReference type="ChEBI" id="CHEBI:33737"/>
        <dbReference type="ChEBI" id="CHEBI:33738"/>
        <dbReference type="ChEBI" id="CHEBI:128753"/>
        <dbReference type="ChEBI" id="CHEBI:128769"/>
        <dbReference type="EC" id="1.17.7.4"/>
    </reaction>
</comment>
<dbReference type="PANTHER" id="PTHR30426">
    <property type="entry name" value="4-HYDROXY-3-METHYLBUT-2-ENYL DIPHOSPHATE REDUCTASE"/>
    <property type="match status" value="1"/>
</dbReference>
<comment type="cofactor">
    <cofactor evidence="5">
        <name>[4Fe-4S] cluster</name>
        <dbReference type="ChEBI" id="CHEBI:49883"/>
    </cofactor>
    <text evidence="5">Binds 1 [4Fe-4S] cluster per subunit.</text>
</comment>
<dbReference type="HAMAP" id="MF_00191">
    <property type="entry name" value="IspH"/>
    <property type="match status" value="1"/>
</dbReference>
<organism evidence="6 7">
    <name type="scientific">Pseudoscardovia suis</name>
    <dbReference type="NCBI Taxonomy" id="987063"/>
    <lineage>
        <taxon>Bacteria</taxon>
        <taxon>Bacillati</taxon>
        <taxon>Actinomycetota</taxon>
        <taxon>Actinomycetes</taxon>
        <taxon>Bifidobacteriales</taxon>
        <taxon>Bifidobacteriaceae</taxon>
        <taxon>Pseudoscardovia</taxon>
    </lineage>
</organism>
<feature type="binding site" evidence="5">
    <location>
        <position position="200"/>
    </location>
    <ligand>
        <name>isopentenyl diphosphate</name>
        <dbReference type="ChEBI" id="CHEBI:128769"/>
    </ligand>
</feature>
<feature type="binding site" evidence="5">
    <location>
        <position position="299"/>
    </location>
    <ligand>
        <name>isopentenyl diphosphate</name>
        <dbReference type="ChEBI" id="CHEBI:128769"/>
    </ligand>
</feature>
<feature type="binding site" evidence="5">
    <location>
        <position position="112"/>
    </location>
    <ligand>
        <name>isopentenyl diphosphate</name>
        <dbReference type="ChEBI" id="CHEBI:128769"/>
    </ligand>
</feature>
<dbReference type="NCBIfam" id="TIGR00216">
    <property type="entry name" value="ispH_lytB"/>
    <property type="match status" value="1"/>
</dbReference>
<dbReference type="EC" id="1.17.7.4" evidence="5"/>
<keyword evidence="5" id="KW-0560">Oxidoreductase</keyword>
<feature type="binding site" evidence="5">
    <location>
        <position position="112"/>
    </location>
    <ligand>
        <name>(2E)-4-hydroxy-3-methylbut-2-enyl diphosphate</name>
        <dbReference type="ChEBI" id="CHEBI:128753"/>
    </ligand>
</feature>
<dbReference type="GO" id="GO:0046872">
    <property type="term" value="F:metal ion binding"/>
    <property type="evidence" value="ECO:0007669"/>
    <property type="project" value="UniProtKB-KW"/>
</dbReference>
<feature type="binding site" evidence="5">
    <location>
        <position position="300"/>
    </location>
    <ligand>
        <name>isopentenyl diphosphate</name>
        <dbReference type="ChEBI" id="CHEBI:128769"/>
    </ligand>
</feature>
<dbReference type="GO" id="GO:0016114">
    <property type="term" value="P:terpenoid biosynthetic process"/>
    <property type="evidence" value="ECO:0007669"/>
    <property type="project" value="UniProtKB-UniRule"/>
</dbReference>
<evidence type="ECO:0000313" key="7">
    <source>
        <dbReference type="Proteomes" id="UP000216454"/>
    </source>
</evidence>
<evidence type="ECO:0000256" key="2">
    <source>
        <dbReference type="ARBA" id="ARBA00022723"/>
    </source>
</evidence>
<feature type="binding site" evidence="5">
    <location>
        <position position="298"/>
    </location>
    <ligand>
        <name>isopentenyl diphosphate</name>
        <dbReference type="ChEBI" id="CHEBI:128769"/>
    </ligand>
</feature>
<feature type="binding site" evidence="5">
    <location>
        <position position="69"/>
    </location>
    <ligand>
        <name>[4Fe-4S] cluster</name>
        <dbReference type="ChEBI" id="CHEBI:49883"/>
    </ligand>
</feature>
<sequence length="395" mass="42590">MTATCEPSSSHFLATAPPVSSHRLCHRSLSAYHGHVSSFKTTATQQSPQPHHLPQSPRTIVLANPRGFCAGVDRAILTVQRLLEQQSRRLQTDGQTPDAALPLVYVRRQIVHNTHVVADLAAQGARFVEELDEIPDEAAAAQIPVVFSAHGVSPQVKEEADRRGLRIIDATCPLVAKVHREVQRYAKKRYEIVYIGHRGHDEAVGVVGECPEHVHLIEHAEDVESLDLPAGKPIAYLSQTTLSLDETADIIAALKRRFPTISEPPSSDICYATHNRQHAVKLAADEADAMIIVGSANSSNSVRLVEVAAQALAAHGRPAGAAHRVDDAGQLDPAWFDGVATVGVSSGASVPEALVQGVITALQSYGFDTCRTVQTMEENMHFVLPAALGRDHQDA</sequence>
<dbReference type="AlphaFoldDB" id="A0A261F0Z2"/>
<feature type="binding site" evidence="5">
    <location>
        <position position="172"/>
    </location>
    <ligand>
        <name>[4Fe-4S] cluster</name>
        <dbReference type="ChEBI" id="CHEBI:49883"/>
    </ligand>
</feature>
<comment type="caution">
    <text evidence="6">The sequence shown here is derived from an EMBL/GenBank/DDBJ whole genome shotgun (WGS) entry which is preliminary data.</text>
</comment>
<dbReference type="Gene3D" id="3.40.50.11270">
    <property type="match status" value="1"/>
</dbReference>
<keyword evidence="4 5" id="KW-0411">Iron-sulfur</keyword>
<dbReference type="Gene3D" id="3.40.1010.20">
    <property type="entry name" value="4-hydroxy-3-methylbut-2-enyl diphosphate reductase, catalytic domain"/>
    <property type="match status" value="2"/>
</dbReference>
<keyword evidence="1 5" id="KW-0004">4Fe-4S</keyword>
<feature type="binding site" evidence="5">
    <location>
        <position position="298"/>
    </location>
    <ligand>
        <name>(2E)-4-hydroxy-3-methylbut-2-enyl diphosphate</name>
        <dbReference type="ChEBI" id="CHEBI:128753"/>
    </ligand>
</feature>
<dbReference type="Pfam" id="PF02401">
    <property type="entry name" value="LYTB"/>
    <property type="match status" value="1"/>
</dbReference>
<reference evidence="6 7" key="1">
    <citation type="journal article" date="2017" name="BMC Genomics">
        <title>Comparative genomic and phylogenomic analyses of the Bifidobacteriaceae family.</title>
        <authorList>
            <person name="Lugli G.A."/>
            <person name="Milani C."/>
            <person name="Turroni F."/>
            <person name="Duranti S."/>
            <person name="Mancabelli L."/>
            <person name="Mangifesta M."/>
            <person name="Ferrario C."/>
            <person name="Modesto M."/>
            <person name="Mattarelli P."/>
            <person name="Jiri K."/>
            <person name="van Sinderen D."/>
            <person name="Ventura M."/>
        </authorList>
    </citation>
    <scope>NUCLEOTIDE SEQUENCE [LARGE SCALE GENOMIC DNA]</scope>
    <source>
        <strain evidence="6 7">DSM 24744</strain>
    </source>
</reference>
<feature type="binding site" evidence="5">
    <location>
        <position position="349"/>
    </location>
    <ligand>
        <name>(2E)-4-hydroxy-3-methylbut-2-enyl diphosphate</name>
        <dbReference type="ChEBI" id="CHEBI:128753"/>
    </ligand>
</feature>
<feature type="binding site" evidence="5">
    <location>
        <position position="299"/>
    </location>
    <ligand>
        <name>(2E)-4-hydroxy-3-methylbut-2-enyl diphosphate</name>
        <dbReference type="ChEBI" id="CHEBI:128753"/>
    </ligand>
</feature>
<dbReference type="Proteomes" id="UP000216454">
    <property type="component" value="Unassembled WGS sequence"/>
</dbReference>
<feature type="binding site" evidence="5">
    <location>
        <position position="200"/>
    </location>
    <ligand>
        <name>dimethylallyl diphosphate</name>
        <dbReference type="ChEBI" id="CHEBI:57623"/>
    </ligand>
</feature>
<proteinExistence type="inferred from homology"/>
<evidence type="ECO:0000313" key="6">
    <source>
        <dbReference type="EMBL" id="OZG52745.1"/>
    </source>
</evidence>
<feature type="binding site" evidence="5">
    <location>
        <position position="240"/>
    </location>
    <ligand>
        <name>(2E)-4-hydroxy-3-methylbut-2-enyl diphosphate</name>
        <dbReference type="ChEBI" id="CHEBI:128753"/>
    </ligand>
</feature>
<keyword evidence="7" id="KW-1185">Reference proteome</keyword>
<feature type="binding site" evidence="5">
    <location>
        <position position="150"/>
    </location>
    <ligand>
        <name>isopentenyl diphosphate</name>
        <dbReference type="ChEBI" id="CHEBI:128769"/>
    </ligand>
</feature>
<comment type="function">
    <text evidence="5">Catalyzes the conversion of 1-hydroxy-2-methyl-2-(E)-butenyl 4-diphosphate (HMBPP) into a mixture of isopentenyl diphosphate (IPP) and dimethylallyl diphosphate (DMAPP). Acts in the terminal step of the DOXP/MEP pathway for isoprenoid precursor biosynthesis.</text>
</comment>
<comment type="similarity">
    <text evidence="5">Belongs to the IspH family.</text>
</comment>
<dbReference type="GO" id="GO:0051539">
    <property type="term" value="F:4 iron, 4 sulfur cluster binding"/>
    <property type="evidence" value="ECO:0007669"/>
    <property type="project" value="UniProtKB-UniRule"/>
</dbReference>
<keyword evidence="2 5" id="KW-0479">Metal-binding</keyword>
<evidence type="ECO:0000256" key="5">
    <source>
        <dbReference type="HAMAP-Rule" id="MF_00191"/>
    </source>
</evidence>